<evidence type="ECO:0000256" key="6">
    <source>
        <dbReference type="ARBA" id="ARBA00023139"/>
    </source>
</evidence>
<dbReference type="InterPro" id="IPR038501">
    <property type="entry name" value="Spore_GerAC_C_sf"/>
</dbReference>
<protein>
    <submittedName>
        <fullName evidence="10">Ger(X)C family spore germination protein</fullName>
    </submittedName>
</protein>
<keyword evidence="3" id="KW-0309">Germination</keyword>
<proteinExistence type="inferred from homology"/>
<reference evidence="11" key="1">
    <citation type="journal article" date="2019" name="Int. J. Syst. Evol. Microbiol.">
        <title>The Global Catalogue of Microorganisms (GCM) 10K type strain sequencing project: providing services to taxonomists for standard genome sequencing and annotation.</title>
        <authorList>
            <consortium name="The Broad Institute Genomics Platform"/>
            <consortium name="The Broad Institute Genome Sequencing Center for Infectious Disease"/>
            <person name="Wu L."/>
            <person name="Ma J."/>
        </authorList>
    </citation>
    <scope>NUCLEOTIDE SEQUENCE [LARGE SCALE GENOMIC DNA]</scope>
    <source>
        <strain evidence="11">CCUG 56331</strain>
    </source>
</reference>
<evidence type="ECO:0000259" key="9">
    <source>
        <dbReference type="Pfam" id="PF25198"/>
    </source>
</evidence>
<keyword evidence="5" id="KW-0472">Membrane</keyword>
<keyword evidence="4" id="KW-0732">Signal</keyword>
<comment type="subcellular location">
    <subcellularLocation>
        <location evidence="1">Membrane</location>
        <topology evidence="1">Lipid-anchor</topology>
    </subcellularLocation>
</comment>
<dbReference type="PROSITE" id="PS51257">
    <property type="entry name" value="PROKAR_LIPOPROTEIN"/>
    <property type="match status" value="1"/>
</dbReference>
<keyword evidence="11" id="KW-1185">Reference proteome</keyword>
<dbReference type="NCBIfam" id="TIGR02887">
    <property type="entry name" value="spore_ger_x_C"/>
    <property type="match status" value="1"/>
</dbReference>
<comment type="caution">
    <text evidence="10">The sequence shown here is derived from an EMBL/GenBank/DDBJ whole genome shotgun (WGS) entry which is preliminary data.</text>
</comment>
<feature type="domain" description="Spore germination protein N-terminal" evidence="9">
    <location>
        <begin position="21"/>
        <end position="196"/>
    </location>
</feature>
<dbReference type="InterPro" id="IPR008844">
    <property type="entry name" value="Spore_GerAC-like"/>
</dbReference>
<dbReference type="PANTHER" id="PTHR35789">
    <property type="entry name" value="SPORE GERMINATION PROTEIN B3"/>
    <property type="match status" value="1"/>
</dbReference>
<evidence type="ECO:0000256" key="4">
    <source>
        <dbReference type="ARBA" id="ARBA00022729"/>
    </source>
</evidence>
<evidence type="ECO:0000256" key="7">
    <source>
        <dbReference type="ARBA" id="ARBA00023288"/>
    </source>
</evidence>
<dbReference type="InterPro" id="IPR046953">
    <property type="entry name" value="Spore_GerAC-like_C"/>
</dbReference>
<dbReference type="PANTHER" id="PTHR35789:SF1">
    <property type="entry name" value="SPORE GERMINATION PROTEIN B3"/>
    <property type="match status" value="1"/>
</dbReference>
<dbReference type="InterPro" id="IPR057336">
    <property type="entry name" value="GerAC_N"/>
</dbReference>
<dbReference type="Gene3D" id="3.30.300.210">
    <property type="entry name" value="Nutrient germinant receptor protein C, domain 3"/>
    <property type="match status" value="1"/>
</dbReference>
<evidence type="ECO:0000313" key="11">
    <source>
        <dbReference type="Proteomes" id="UP001595978"/>
    </source>
</evidence>
<keyword evidence="7" id="KW-0449">Lipoprotein</keyword>
<organism evidence="10 11">
    <name type="scientific">Ureibacillus suwonensis</name>
    <dbReference type="NCBI Taxonomy" id="313007"/>
    <lineage>
        <taxon>Bacteria</taxon>
        <taxon>Bacillati</taxon>
        <taxon>Bacillota</taxon>
        <taxon>Bacilli</taxon>
        <taxon>Bacillales</taxon>
        <taxon>Caryophanaceae</taxon>
        <taxon>Ureibacillus</taxon>
    </lineage>
</organism>
<keyword evidence="6" id="KW-0564">Palmitate</keyword>
<dbReference type="Pfam" id="PF05504">
    <property type="entry name" value="Spore_GerAC"/>
    <property type="match status" value="1"/>
</dbReference>
<evidence type="ECO:0000256" key="5">
    <source>
        <dbReference type="ARBA" id="ARBA00023136"/>
    </source>
</evidence>
<dbReference type="RefSeq" id="WP_390310090.1">
    <property type="nucleotide sequence ID" value="NZ_JBHSNQ010000175.1"/>
</dbReference>
<sequence>MKQLKMILIIASLIFLSGCWDSEESVRMLYVHGVGIDYKEDEFHVYVQLVSFANVARSEQINQDVMQSEVGFIKGKTIDEAFEKLYRSVDEKLFFGHLTFLIFSEELLKEAHLNEVLNSFTRYINTRYQTWVYATDEPLEQMFIETPILRKAITLTKLANPLNSYEQDSFIEPINVRKLIIQLNEPSHIVLMPYVTEKENWHTERGVDASYHIEGVALVTPTGFKGYLKKDAANGLQWITNESITNYLSTKIDGSDFTFSNKNKKVKIVPKVDGTNVKFDINISVSTIVNSFDVNVSENAIRQAVKKGIEKEVLETYKLGLEKNSDVYRLSEVLYRKHVGVWKKLQKNGVIPLTEDSVNVNVIVDKVRAGRTMYKNTIDHP</sequence>
<name>A0ABW0RD02_9BACL</name>
<dbReference type="Pfam" id="PF25198">
    <property type="entry name" value="Spore_GerAC_N"/>
    <property type="match status" value="1"/>
</dbReference>
<gene>
    <name evidence="10" type="ORF">ACFPOH_13215</name>
</gene>
<evidence type="ECO:0000256" key="1">
    <source>
        <dbReference type="ARBA" id="ARBA00004635"/>
    </source>
</evidence>
<comment type="similarity">
    <text evidence="2">Belongs to the GerABKC lipoprotein family.</text>
</comment>
<evidence type="ECO:0000259" key="8">
    <source>
        <dbReference type="Pfam" id="PF05504"/>
    </source>
</evidence>
<evidence type="ECO:0000256" key="2">
    <source>
        <dbReference type="ARBA" id="ARBA00007886"/>
    </source>
</evidence>
<evidence type="ECO:0000313" key="10">
    <source>
        <dbReference type="EMBL" id="MFC5542666.1"/>
    </source>
</evidence>
<dbReference type="Proteomes" id="UP001595978">
    <property type="component" value="Unassembled WGS sequence"/>
</dbReference>
<dbReference type="EMBL" id="JBHSNQ010000175">
    <property type="protein sequence ID" value="MFC5542666.1"/>
    <property type="molecule type" value="Genomic_DNA"/>
</dbReference>
<evidence type="ECO:0000256" key="3">
    <source>
        <dbReference type="ARBA" id="ARBA00022544"/>
    </source>
</evidence>
<accession>A0ABW0RD02</accession>
<feature type="domain" description="Spore germination GerAC-like C-terminal" evidence="8">
    <location>
        <begin position="215"/>
        <end position="364"/>
    </location>
</feature>